<keyword evidence="1" id="KW-0472">Membrane</keyword>
<sequence>MQKPFAGIVLGILISATLWLVAINGLLAGPRIEAHLRYWHHEMMAPTDA</sequence>
<feature type="transmembrane region" description="Helical" evidence="1">
    <location>
        <begin position="6"/>
        <end position="27"/>
    </location>
</feature>
<evidence type="ECO:0000313" key="3">
    <source>
        <dbReference type="Proteomes" id="UP000198793"/>
    </source>
</evidence>
<keyword evidence="1" id="KW-1133">Transmembrane helix</keyword>
<dbReference type="AlphaFoldDB" id="A0A1H0M6B3"/>
<evidence type="ECO:0000313" key="2">
    <source>
        <dbReference type="EMBL" id="SDO75934.1"/>
    </source>
</evidence>
<keyword evidence="1" id="KW-0812">Transmembrane</keyword>
<organism evidence="2 3">
    <name type="scientific">Aureimonas jatrophae</name>
    <dbReference type="NCBI Taxonomy" id="1166073"/>
    <lineage>
        <taxon>Bacteria</taxon>
        <taxon>Pseudomonadati</taxon>
        <taxon>Pseudomonadota</taxon>
        <taxon>Alphaproteobacteria</taxon>
        <taxon>Hyphomicrobiales</taxon>
        <taxon>Aurantimonadaceae</taxon>
        <taxon>Aureimonas</taxon>
    </lineage>
</organism>
<accession>A0A1H0M6B3</accession>
<name>A0A1H0M6B3_9HYPH</name>
<evidence type="ECO:0000256" key="1">
    <source>
        <dbReference type="SAM" id="Phobius"/>
    </source>
</evidence>
<gene>
    <name evidence="2" type="ORF">SAMN05192530_11288</name>
</gene>
<proteinExistence type="predicted"/>
<keyword evidence="3" id="KW-1185">Reference proteome</keyword>
<protein>
    <submittedName>
        <fullName evidence="2">Uncharacterized protein</fullName>
    </submittedName>
</protein>
<dbReference type="Proteomes" id="UP000198793">
    <property type="component" value="Unassembled WGS sequence"/>
</dbReference>
<reference evidence="2 3" key="1">
    <citation type="submission" date="2016-10" db="EMBL/GenBank/DDBJ databases">
        <authorList>
            <person name="de Groot N.N."/>
        </authorList>
    </citation>
    <scope>NUCLEOTIDE SEQUENCE [LARGE SCALE GENOMIC DNA]</scope>
    <source>
        <strain evidence="3">L7-484,KACC 16230,DSM 25025</strain>
    </source>
</reference>
<dbReference type="EMBL" id="FNIT01000012">
    <property type="protein sequence ID" value="SDO75934.1"/>
    <property type="molecule type" value="Genomic_DNA"/>
</dbReference>
<dbReference type="RefSeq" id="WP_170842675.1">
    <property type="nucleotide sequence ID" value="NZ_FNIT01000012.1"/>
</dbReference>